<feature type="compositionally biased region" description="Basic and acidic residues" evidence="1">
    <location>
        <begin position="121"/>
        <end position="132"/>
    </location>
</feature>
<name>X6NPS3_RETFI</name>
<organism evidence="2 3">
    <name type="scientific">Reticulomyxa filosa</name>
    <dbReference type="NCBI Taxonomy" id="46433"/>
    <lineage>
        <taxon>Eukaryota</taxon>
        <taxon>Sar</taxon>
        <taxon>Rhizaria</taxon>
        <taxon>Retaria</taxon>
        <taxon>Foraminifera</taxon>
        <taxon>Monothalamids</taxon>
        <taxon>Reticulomyxidae</taxon>
        <taxon>Reticulomyxa</taxon>
    </lineage>
</organism>
<evidence type="ECO:0000313" key="3">
    <source>
        <dbReference type="Proteomes" id="UP000023152"/>
    </source>
</evidence>
<feature type="region of interest" description="Disordered" evidence="1">
    <location>
        <begin position="100"/>
        <end position="132"/>
    </location>
</feature>
<dbReference type="EMBL" id="ASPP01006921">
    <property type="protein sequence ID" value="ETO28011.1"/>
    <property type="molecule type" value="Genomic_DNA"/>
</dbReference>
<proteinExistence type="predicted"/>
<dbReference type="AlphaFoldDB" id="X6NPS3"/>
<sequence length="175" mass="20059">MTALMQNFNGLMRLKNESSQDPKVSNPPPVTIDTHLKELKACERGFHEWSKIMIRLDEYQYLREFLGVICGDFQDSSSPAYIDRNMTNDLLLATIDPPLDKNQTFQEEGKQKKKSNQNSSRRSDDNASDNPIEKIKTIGNHLVNDAVNSFVSYWNGIKQTVETHLAQNNKQVQEE</sequence>
<keyword evidence="3" id="KW-1185">Reference proteome</keyword>
<comment type="caution">
    <text evidence="2">The sequence shown here is derived from an EMBL/GenBank/DDBJ whole genome shotgun (WGS) entry which is preliminary data.</text>
</comment>
<protein>
    <submittedName>
        <fullName evidence="2">Uncharacterized protein</fullName>
    </submittedName>
</protein>
<dbReference type="Proteomes" id="UP000023152">
    <property type="component" value="Unassembled WGS sequence"/>
</dbReference>
<accession>X6NPS3</accession>
<evidence type="ECO:0000256" key="1">
    <source>
        <dbReference type="SAM" id="MobiDB-lite"/>
    </source>
</evidence>
<evidence type="ECO:0000313" key="2">
    <source>
        <dbReference type="EMBL" id="ETO28011.1"/>
    </source>
</evidence>
<reference evidence="2 3" key="1">
    <citation type="journal article" date="2013" name="Curr. Biol.">
        <title>The Genome of the Foraminiferan Reticulomyxa filosa.</title>
        <authorList>
            <person name="Glockner G."/>
            <person name="Hulsmann N."/>
            <person name="Schleicher M."/>
            <person name="Noegel A.A."/>
            <person name="Eichinger L."/>
            <person name="Gallinger C."/>
            <person name="Pawlowski J."/>
            <person name="Sierra R."/>
            <person name="Euteneuer U."/>
            <person name="Pillet L."/>
            <person name="Moustafa A."/>
            <person name="Platzer M."/>
            <person name="Groth M."/>
            <person name="Szafranski K."/>
            <person name="Schliwa M."/>
        </authorList>
    </citation>
    <scope>NUCLEOTIDE SEQUENCE [LARGE SCALE GENOMIC DNA]</scope>
</reference>
<gene>
    <name evidence="2" type="ORF">RFI_09120</name>
</gene>